<dbReference type="InterPro" id="IPR027417">
    <property type="entry name" value="P-loop_NTPase"/>
</dbReference>
<proteinExistence type="predicted"/>
<organism evidence="2 3">
    <name type="scientific">Ureibacillus xyleni</name>
    <dbReference type="NCBI Taxonomy" id="614648"/>
    <lineage>
        <taxon>Bacteria</taxon>
        <taxon>Bacillati</taxon>
        <taxon>Bacillota</taxon>
        <taxon>Bacilli</taxon>
        <taxon>Bacillales</taxon>
        <taxon>Caryophanaceae</taxon>
        <taxon>Ureibacillus</taxon>
    </lineage>
</organism>
<dbReference type="SUPFAM" id="SSF52540">
    <property type="entry name" value="P-loop containing nucleoside triphosphate hydrolases"/>
    <property type="match status" value="1"/>
</dbReference>
<dbReference type="PANTHER" id="PTHR30121">
    <property type="entry name" value="UNCHARACTERIZED PROTEIN YJGR-RELATED"/>
    <property type="match status" value="1"/>
</dbReference>
<keyword evidence="3" id="KW-1185">Reference proteome</keyword>
<evidence type="ECO:0000313" key="2">
    <source>
        <dbReference type="EMBL" id="SOC21545.1"/>
    </source>
</evidence>
<dbReference type="PANTHER" id="PTHR30121:SF6">
    <property type="entry name" value="SLR6007 PROTEIN"/>
    <property type="match status" value="1"/>
</dbReference>
<dbReference type="OrthoDB" id="1647424at2"/>
<reference evidence="3" key="1">
    <citation type="submission" date="2017-08" db="EMBL/GenBank/DDBJ databases">
        <authorList>
            <person name="Varghese N."/>
            <person name="Submissions S."/>
        </authorList>
    </citation>
    <scope>NUCLEOTIDE SEQUENCE [LARGE SCALE GENOMIC DNA]</scope>
    <source>
        <strain evidence="3">JC22</strain>
    </source>
</reference>
<evidence type="ECO:0000313" key="3">
    <source>
        <dbReference type="Proteomes" id="UP000219636"/>
    </source>
</evidence>
<dbReference type="RefSeq" id="WP_097074632.1">
    <property type="nucleotide sequence ID" value="NZ_OBMQ01000013.1"/>
</dbReference>
<name>A0A285TH60_9BACL</name>
<dbReference type="Proteomes" id="UP000219636">
    <property type="component" value="Unassembled WGS sequence"/>
</dbReference>
<dbReference type="InterPro" id="IPR051162">
    <property type="entry name" value="T4SS_component"/>
</dbReference>
<dbReference type="Pfam" id="PF12846">
    <property type="entry name" value="AAA_10"/>
    <property type="match status" value="1"/>
</dbReference>
<feature type="compositionally biased region" description="Basic and acidic residues" evidence="1">
    <location>
        <begin position="853"/>
        <end position="862"/>
    </location>
</feature>
<evidence type="ECO:0000256" key="1">
    <source>
        <dbReference type="SAM" id="MobiDB-lite"/>
    </source>
</evidence>
<feature type="region of interest" description="Disordered" evidence="1">
    <location>
        <begin position="850"/>
        <end position="877"/>
    </location>
</feature>
<accession>A0A285TH60</accession>
<gene>
    <name evidence="2" type="ORF">SAMN05880501_11312</name>
</gene>
<protein>
    <submittedName>
        <fullName evidence="2">AAA domain-containing protein</fullName>
    </submittedName>
</protein>
<dbReference type="EMBL" id="OBMQ01000013">
    <property type="protein sequence ID" value="SOC21545.1"/>
    <property type="molecule type" value="Genomic_DNA"/>
</dbReference>
<sequence length="877" mass="100209">MSVLNFPVRHVDNNLVFAIDGTVTAYFKVAGFNYDFLSEDDKFGPFNAQRAMLYNNKYDLHYVSEPFPTDIEKIIESTMDDMKAKDYELKEYGLMYMEALREALAMQRANTEASDYHQYFGVQLNAEKKRFKETNVGLNAIQSIREFINGITQQTRRAMGLHATDVLESEIQMWQMQSDTLLESLRIAFRCRVEPVSTEETIYLLEKEFSVMQNNADVMYRQDFKAAERVEAITEEGDIQVGYRPHRKSFLELRETNIEEYGPTTLKFSRMVNDEEKHLYIRYLVVHSMESVNYFPNFEWLYTLQTRLSFPISTSVRAYHQSNDRIVKRLSNKRLEYRDQKEEAMKADSSTDLALNQSEAGTIQAEAYFQKSGQPAYACSIVFKVTAENIKDLDVRSSELKQLLMNYGIQAVAPYGEQLTLMMEKILGSKQFTNDYQIEMDSGVLAGMMFGASSNIGDNRGFFIGYTHNLNKPVFIQPDLAAKAYEGIGNLEDSISALVAGATGKGKSFYMNLYMYLSVLTGSRALVIDPKGDRKGWKSLPLIPEEFISKWTLGSEEEDAGSLDPFRTSPSIDEAKTIAIDILSFLSNVDIDDFRYAILSSAVEFVASEEDPCLGAVIERIDKEFKTANIEQISEQRYKALEQLSEGLASFQKVHLAKLLVGQRHQKYKVLEINKPIQILMVENLELPDINANRTTKLLPKEKISEAILISITAFTKQYMFKQDRSIHKIVLQDEASSIDRNATGRKLMDFIVRKGRYYNTTLLKGSQNATDHKEDVANMGMKFSFGLRTRDEALEMLEFLNLPQTKANVDRIRELSRGNCIFQDIYGRSAVIKVDPVFPDLYSAFDSSTSSEAERERERNKKYGAPTVRENNRAVV</sequence>
<dbReference type="Gene3D" id="3.40.50.300">
    <property type="entry name" value="P-loop containing nucleotide triphosphate hydrolases"/>
    <property type="match status" value="2"/>
</dbReference>
<dbReference type="AlphaFoldDB" id="A0A285TH60"/>